<accession>T2G8M4</accession>
<dbReference type="PATRIC" id="fig|1121448.10.peg.1069"/>
<keyword evidence="3" id="KW-1185">Reference proteome</keyword>
<dbReference type="InterPro" id="IPR003607">
    <property type="entry name" value="HD/PDEase_dom"/>
</dbReference>
<dbReference type="Proteomes" id="UP000016587">
    <property type="component" value="Chromosome"/>
</dbReference>
<dbReference type="KEGG" id="dgg:DGI_1066"/>
<dbReference type="HOGENOM" id="CLU_000445_92_1_7"/>
<proteinExistence type="predicted"/>
<dbReference type="Pfam" id="PF11871">
    <property type="entry name" value="DUF3391"/>
    <property type="match status" value="1"/>
</dbReference>
<dbReference type="PANTHER" id="PTHR43155:SF2">
    <property type="entry name" value="CYCLIC DI-GMP PHOSPHODIESTERASE PA4108"/>
    <property type="match status" value="1"/>
</dbReference>
<dbReference type="STRING" id="1121448.DGI_1066"/>
<dbReference type="InterPro" id="IPR037522">
    <property type="entry name" value="HD_GYP_dom"/>
</dbReference>
<organism evidence="2 3">
    <name type="scientific">Megalodesulfovibrio gigas (strain ATCC 19364 / DSM 1382 / NCIMB 9332 / VKM B-1759)</name>
    <name type="common">Desulfovibrio gigas</name>
    <dbReference type="NCBI Taxonomy" id="1121448"/>
    <lineage>
        <taxon>Bacteria</taxon>
        <taxon>Pseudomonadati</taxon>
        <taxon>Thermodesulfobacteriota</taxon>
        <taxon>Desulfovibrionia</taxon>
        <taxon>Desulfovibrionales</taxon>
        <taxon>Desulfovibrionaceae</taxon>
        <taxon>Megalodesulfovibrio</taxon>
    </lineage>
</organism>
<sequence>MKKMCVGDLKVGMFIADSGLSWLEHPNLYAQEGLVTSQELVDSLVKEGYTDVFVDPARGTYVFEDDGRTPEQHMADGVLAAPERGDWSEAKIMLDRHDALRGEMNTARRLYAEAMQNVRMFLDAARDGSMPEIAACEVLVEQVIESLLRSDDALISLTKLKTFDEYTYTHSINVSVLSVSFGKSLQLPKSTLRLLGLAGLFHDLGKQRVPQHVLNKPGKLSPEEFEVIKSHPERGYALCASSGIKDAAVLRGILEHHEKCNGCGYPAKLTGEAVHLFGRIISVADVYDALTSRRVYKGGMLPNKALSIMYNMRGEDFFPGMVERFIKTVGIYPVGSLVRLSDFSHGVVVAANPSLPLLPLVKVAFDERMRPRSQVLVDLAQEKTLQGPRARKIVDCLDPRDYKLDVTPLVG</sequence>
<reference evidence="2 3" key="1">
    <citation type="journal article" date="2013" name="J. Bacteriol.">
        <title>Roles of HynAB and Ech, the only two hydrogenases found in the model sulfate reducer Desulfovibrio gigas.</title>
        <authorList>
            <person name="Morais-Silva F.O."/>
            <person name="Santos C.I."/>
            <person name="Rodrigues R."/>
            <person name="Pereira I.A."/>
            <person name="Rodrigues-Pousada C."/>
        </authorList>
    </citation>
    <scope>NUCLEOTIDE SEQUENCE [LARGE SCALE GENOMIC DNA]</scope>
    <source>
        <strain evidence="3">ATCC 19364 / DSM 1382 / NCIMB 9332 / VKM B-1759</strain>
    </source>
</reference>
<feature type="domain" description="HD-GYP" evidence="1">
    <location>
        <begin position="145"/>
        <end position="341"/>
    </location>
</feature>
<dbReference type="CDD" id="cd00077">
    <property type="entry name" value="HDc"/>
    <property type="match status" value="1"/>
</dbReference>
<evidence type="ECO:0000313" key="2">
    <source>
        <dbReference type="EMBL" id="AGW12940.1"/>
    </source>
</evidence>
<dbReference type="PANTHER" id="PTHR43155">
    <property type="entry name" value="CYCLIC DI-GMP PHOSPHODIESTERASE PA4108-RELATED"/>
    <property type="match status" value="1"/>
</dbReference>
<dbReference type="AlphaFoldDB" id="T2G8M4"/>
<dbReference type="Pfam" id="PF13487">
    <property type="entry name" value="HD_5"/>
    <property type="match status" value="1"/>
</dbReference>
<dbReference type="PROSITE" id="PS51832">
    <property type="entry name" value="HD_GYP"/>
    <property type="match status" value="1"/>
</dbReference>
<dbReference type="SUPFAM" id="SSF109604">
    <property type="entry name" value="HD-domain/PDEase-like"/>
    <property type="match status" value="1"/>
</dbReference>
<dbReference type="SMART" id="SM00471">
    <property type="entry name" value="HDc"/>
    <property type="match status" value="1"/>
</dbReference>
<name>T2G8M4_MEGG1</name>
<dbReference type="EMBL" id="CP006585">
    <property type="protein sequence ID" value="AGW12940.1"/>
    <property type="molecule type" value="Genomic_DNA"/>
</dbReference>
<evidence type="ECO:0000313" key="3">
    <source>
        <dbReference type="Proteomes" id="UP000016587"/>
    </source>
</evidence>
<dbReference type="eggNOG" id="COG2206">
    <property type="taxonomic scope" value="Bacteria"/>
</dbReference>
<dbReference type="Gene3D" id="1.10.3210.10">
    <property type="entry name" value="Hypothetical protein af1432"/>
    <property type="match status" value="1"/>
</dbReference>
<reference evidence="3" key="2">
    <citation type="submission" date="2013-07" db="EMBL/GenBank/DDBJ databases">
        <authorList>
            <person name="Morais-Silva F.O."/>
            <person name="Rezende A.M."/>
            <person name="Pimentel C."/>
            <person name="Resende D.M."/>
            <person name="Santos C.I."/>
            <person name="Clemente C."/>
            <person name="de Oliveira L.M."/>
            <person name="da Silva S.M."/>
            <person name="Costa D.A."/>
            <person name="Varela-Raposo A."/>
            <person name="Horacio E.C.A."/>
            <person name="Matos M."/>
            <person name="Flores O."/>
            <person name="Ruiz J.C."/>
            <person name="Rodrigues-Pousada C."/>
        </authorList>
    </citation>
    <scope>NUCLEOTIDE SEQUENCE [LARGE SCALE GENOMIC DNA]</scope>
    <source>
        <strain evidence="3">ATCC 19364 / DSM 1382 / NCIMB 9332 / VKM B-1759</strain>
    </source>
</reference>
<evidence type="ECO:0000259" key="1">
    <source>
        <dbReference type="PROSITE" id="PS51832"/>
    </source>
</evidence>
<protein>
    <recommendedName>
        <fullName evidence="1">HD-GYP domain-containing protein</fullName>
    </recommendedName>
</protein>
<gene>
    <name evidence="2" type="ORF">DGI_1066</name>
</gene>
<dbReference type="OrthoDB" id="9802066at2"/>
<dbReference type="InterPro" id="IPR021812">
    <property type="entry name" value="DUF3391"/>
</dbReference>